<dbReference type="Pfam" id="PF00041">
    <property type="entry name" value="fn3"/>
    <property type="match status" value="1"/>
</dbReference>
<dbReference type="EMBL" id="UYRU01077146">
    <property type="protein sequence ID" value="VDN27790.1"/>
    <property type="molecule type" value="Genomic_DNA"/>
</dbReference>
<dbReference type="InterPro" id="IPR003961">
    <property type="entry name" value="FN3_dom"/>
</dbReference>
<dbReference type="SMART" id="SM00060">
    <property type="entry name" value="FN3"/>
    <property type="match status" value="2"/>
</dbReference>
<dbReference type="AlphaFoldDB" id="A0A3P7MMH1"/>
<organism evidence="2 3">
    <name type="scientific">Dibothriocephalus latus</name>
    <name type="common">Fish tapeworm</name>
    <name type="synonym">Diphyllobothrium latum</name>
    <dbReference type="NCBI Taxonomy" id="60516"/>
    <lineage>
        <taxon>Eukaryota</taxon>
        <taxon>Metazoa</taxon>
        <taxon>Spiralia</taxon>
        <taxon>Lophotrochozoa</taxon>
        <taxon>Platyhelminthes</taxon>
        <taxon>Cestoda</taxon>
        <taxon>Eucestoda</taxon>
        <taxon>Diphyllobothriidea</taxon>
        <taxon>Diphyllobothriidae</taxon>
        <taxon>Dibothriocephalus</taxon>
    </lineage>
</organism>
<keyword evidence="3" id="KW-1185">Reference proteome</keyword>
<dbReference type="Gene3D" id="2.60.40.10">
    <property type="entry name" value="Immunoglobulins"/>
    <property type="match status" value="2"/>
</dbReference>
<dbReference type="OrthoDB" id="6152037at2759"/>
<proteinExistence type="predicted"/>
<name>A0A3P7MMH1_DIBLA</name>
<feature type="domain" description="Fibronectin type-III" evidence="1">
    <location>
        <begin position="109"/>
        <end position="195"/>
    </location>
</feature>
<accession>A0A3P7MMH1</accession>
<evidence type="ECO:0000313" key="2">
    <source>
        <dbReference type="EMBL" id="VDN27790.1"/>
    </source>
</evidence>
<dbReference type="GO" id="GO:0016020">
    <property type="term" value="C:membrane"/>
    <property type="evidence" value="ECO:0007669"/>
    <property type="project" value="UniProtKB-SubCell"/>
</dbReference>
<evidence type="ECO:0000313" key="3">
    <source>
        <dbReference type="Proteomes" id="UP000281553"/>
    </source>
</evidence>
<dbReference type="InterPro" id="IPR036116">
    <property type="entry name" value="FN3_sf"/>
</dbReference>
<dbReference type="SUPFAM" id="SSF49265">
    <property type="entry name" value="Fibronectin type III"/>
    <property type="match status" value="1"/>
</dbReference>
<protein>
    <recommendedName>
        <fullName evidence="1">Fibronectin type-III domain-containing protein</fullName>
    </recommendedName>
</protein>
<dbReference type="InterPro" id="IPR013783">
    <property type="entry name" value="Ig-like_fold"/>
</dbReference>
<dbReference type="PANTHER" id="PTHR46957:SF3">
    <property type="entry name" value="CYTOKINE RECEPTOR"/>
    <property type="match status" value="1"/>
</dbReference>
<dbReference type="Proteomes" id="UP000281553">
    <property type="component" value="Unassembled WGS sequence"/>
</dbReference>
<dbReference type="CDD" id="cd00063">
    <property type="entry name" value="FN3"/>
    <property type="match status" value="2"/>
</dbReference>
<feature type="domain" description="Fibronectin type-III" evidence="1">
    <location>
        <begin position="18"/>
        <end position="108"/>
    </location>
</feature>
<dbReference type="PROSITE" id="PS50853">
    <property type="entry name" value="FN3"/>
    <property type="match status" value="2"/>
</dbReference>
<dbReference type="PANTHER" id="PTHR46957">
    <property type="entry name" value="CYTOKINE RECEPTOR"/>
    <property type="match status" value="1"/>
</dbReference>
<evidence type="ECO:0000259" key="1">
    <source>
        <dbReference type="PROSITE" id="PS50853"/>
    </source>
</evidence>
<sequence>MVLSLFSYFYYYHFLVPTNAPPKLTQVNVGSVRLQWDFSQVTSCGIYSNTILYEDGNRTRREVLIPASNQHVLTNLAPGVSYTFRVNADCVGSLAAYTNNVTDRLQEYPPSMPLNLEVKVTTAALEISWSPPAAPNGKLGNYLVTLNNISEEIGGLNYSFFDLKPMTTYTITIKAQTTAGYGPAASTVVTTDPTGMFGTS</sequence>
<dbReference type="InterPro" id="IPR050713">
    <property type="entry name" value="RTP_Phos/Ushers"/>
</dbReference>
<gene>
    <name evidence="2" type="ORF">DILT_LOCUS15065</name>
</gene>
<reference evidence="2 3" key="1">
    <citation type="submission" date="2018-11" db="EMBL/GenBank/DDBJ databases">
        <authorList>
            <consortium name="Pathogen Informatics"/>
        </authorList>
    </citation>
    <scope>NUCLEOTIDE SEQUENCE [LARGE SCALE GENOMIC DNA]</scope>
</reference>